<evidence type="ECO:0008006" key="4">
    <source>
        <dbReference type="Google" id="ProtNLM"/>
    </source>
</evidence>
<evidence type="ECO:0000313" key="2">
    <source>
        <dbReference type="EMBL" id="KAL0483345.1"/>
    </source>
</evidence>
<reference evidence="2 3" key="1">
    <citation type="submission" date="2024-03" db="EMBL/GenBank/DDBJ databases">
        <title>The Acrasis kona genome and developmental transcriptomes reveal deep origins of eukaryotic multicellular pathways.</title>
        <authorList>
            <person name="Sheikh S."/>
            <person name="Fu C.-J."/>
            <person name="Brown M.W."/>
            <person name="Baldauf S.L."/>
        </authorList>
    </citation>
    <scope>NUCLEOTIDE SEQUENCE [LARGE SCALE GENOMIC DNA]</scope>
    <source>
        <strain evidence="2 3">ATCC MYA-3509</strain>
    </source>
</reference>
<keyword evidence="3" id="KW-1185">Reference proteome</keyword>
<feature type="compositionally biased region" description="Basic and acidic residues" evidence="1">
    <location>
        <begin position="195"/>
        <end position="211"/>
    </location>
</feature>
<dbReference type="AlphaFoldDB" id="A0AAW2Z2Z9"/>
<name>A0AAW2Z2Z9_9EUKA</name>
<gene>
    <name evidence="2" type="ORF">AKO1_014680</name>
</gene>
<organism evidence="2 3">
    <name type="scientific">Acrasis kona</name>
    <dbReference type="NCBI Taxonomy" id="1008807"/>
    <lineage>
        <taxon>Eukaryota</taxon>
        <taxon>Discoba</taxon>
        <taxon>Heterolobosea</taxon>
        <taxon>Tetramitia</taxon>
        <taxon>Eutetramitia</taxon>
        <taxon>Acrasidae</taxon>
        <taxon>Acrasis</taxon>
    </lineage>
</organism>
<proteinExistence type="predicted"/>
<accession>A0AAW2Z2Z9</accession>
<feature type="region of interest" description="Disordered" evidence="1">
    <location>
        <begin position="97"/>
        <end position="137"/>
    </location>
</feature>
<protein>
    <recommendedName>
        <fullName evidence="4">Leukocyte receptor cluster member 1</fullName>
    </recommendedName>
</protein>
<dbReference type="EMBL" id="JAOPGA020000950">
    <property type="protein sequence ID" value="KAL0483345.1"/>
    <property type="molecule type" value="Genomic_DNA"/>
</dbReference>
<dbReference type="InterPro" id="IPR039875">
    <property type="entry name" value="LENG1-like"/>
</dbReference>
<dbReference type="Proteomes" id="UP001431209">
    <property type="component" value="Unassembled WGS sequence"/>
</dbReference>
<feature type="compositionally biased region" description="Polar residues" evidence="1">
    <location>
        <begin position="59"/>
        <end position="68"/>
    </location>
</feature>
<feature type="region of interest" description="Disordered" evidence="1">
    <location>
        <begin position="19"/>
        <end position="80"/>
    </location>
</feature>
<feature type="compositionally biased region" description="Basic and acidic residues" evidence="1">
    <location>
        <begin position="70"/>
        <end position="80"/>
    </location>
</feature>
<feature type="compositionally biased region" description="Basic and acidic residues" evidence="1">
    <location>
        <begin position="19"/>
        <end position="51"/>
    </location>
</feature>
<dbReference type="PANTHER" id="PTHR22093">
    <property type="entry name" value="LEUKOCYTE RECEPTOR CLUSTER LRC MEMBER 1"/>
    <property type="match status" value="1"/>
</dbReference>
<evidence type="ECO:0000256" key="1">
    <source>
        <dbReference type="SAM" id="MobiDB-lite"/>
    </source>
</evidence>
<feature type="region of interest" description="Disordered" evidence="1">
    <location>
        <begin position="152"/>
        <end position="220"/>
    </location>
</feature>
<comment type="caution">
    <text evidence="2">The sequence shown here is derived from an EMBL/GenBank/DDBJ whole genome shotgun (WGS) entry which is preliminary data.</text>
</comment>
<evidence type="ECO:0000313" key="3">
    <source>
        <dbReference type="Proteomes" id="UP001431209"/>
    </source>
</evidence>
<dbReference type="PANTHER" id="PTHR22093:SF0">
    <property type="entry name" value="LEUKOCYTE RECEPTOR CLUSTER MEMBER 1"/>
    <property type="match status" value="1"/>
</dbReference>
<sequence>MNLLPTKSWNVWNVDNKQKVAQDEEEHKEKLLAEDQRKRNVQSEKRLELLRQRARAKNGGTNNNVSELNSDEKDNTTHEAASEKHFTLFEDFADDSLGLTDGKKQKHLKSVCSSKKPEDDTLSLGKKKKNREDVAPQGVRFGALPEFQNNKNVPRYHKIMSGSNILKESSDKKRKREEHTEEKPNKKQTPQKSMEQLRNERLQREEKERRRTQALLQKKA</sequence>